<reference evidence="1" key="1">
    <citation type="submission" date="2020-04" db="EMBL/GenBank/DDBJ databases">
        <authorList>
            <person name="Chiriac C."/>
            <person name="Salcher M."/>
            <person name="Ghai R."/>
            <person name="Kavagutti S V."/>
        </authorList>
    </citation>
    <scope>NUCLEOTIDE SEQUENCE</scope>
</reference>
<accession>A0A6J5M4R2</accession>
<proteinExistence type="predicted"/>
<gene>
    <name evidence="1" type="ORF">UFOVP419_24</name>
</gene>
<evidence type="ECO:0000313" key="1">
    <source>
        <dbReference type="EMBL" id="CAB4141794.1"/>
    </source>
</evidence>
<sequence length="85" mass="10156">MKNEKVEITTRTAWVALEFMHDYLEWIDRLDDETRRNVIALDELVRVLDAEQFLADKWQKRQEESARLNEAHRLATAEKEKAAKK</sequence>
<protein>
    <submittedName>
        <fullName evidence="1">Uncharacterized protein</fullName>
    </submittedName>
</protein>
<organism evidence="1">
    <name type="scientific">uncultured Caudovirales phage</name>
    <dbReference type="NCBI Taxonomy" id="2100421"/>
    <lineage>
        <taxon>Viruses</taxon>
        <taxon>Duplodnaviria</taxon>
        <taxon>Heunggongvirae</taxon>
        <taxon>Uroviricota</taxon>
        <taxon>Caudoviricetes</taxon>
        <taxon>Peduoviridae</taxon>
        <taxon>Maltschvirus</taxon>
        <taxon>Maltschvirus maltsch</taxon>
    </lineage>
</organism>
<name>A0A6J5M4R2_9CAUD</name>
<dbReference type="EMBL" id="LR796401">
    <property type="protein sequence ID" value="CAB4141794.1"/>
    <property type="molecule type" value="Genomic_DNA"/>
</dbReference>